<comment type="caution">
    <text evidence="2">The sequence shown here is derived from an EMBL/GenBank/DDBJ whole genome shotgun (WGS) entry which is preliminary data.</text>
</comment>
<protein>
    <submittedName>
        <fullName evidence="2">Uncharacterized protein</fullName>
    </submittedName>
</protein>
<gene>
    <name evidence="2" type="ORF">E6O75_ATG00626</name>
</gene>
<sequence>MSNTSATSRDATVILRALSVEITSGNMPWESTKKSSAPSLSADSQYLPPQSSLSAGALGKRKRDDETSILGTPNSKLAKQLFTEREIAQTLMHEMSAMRDRFQREREERDKQDRLVRDELEELRDKYFELLRAGSS</sequence>
<accession>A0A4Z1PNU3</accession>
<keyword evidence="3" id="KW-1185">Reference proteome</keyword>
<evidence type="ECO:0000256" key="1">
    <source>
        <dbReference type="SAM" id="MobiDB-lite"/>
    </source>
</evidence>
<evidence type="ECO:0000313" key="3">
    <source>
        <dbReference type="Proteomes" id="UP000298493"/>
    </source>
</evidence>
<organism evidence="2 3">
    <name type="scientific">Venturia nashicola</name>
    <dbReference type="NCBI Taxonomy" id="86259"/>
    <lineage>
        <taxon>Eukaryota</taxon>
        <taxon>Fungi</taxon>
        <taxon>Dikarya</taxon>
        <taxon>Ascomycota</taxon>
        <taxon>Pezizomycotina</taxon>
        <taxon>Dothideomycetes</taxon>
        <taxon>Pleosporomycetidae</taxon>
        <taxon>Venturiales</taxon>
        <taxon>Venturiaceae</taxon>
        <taxon>Venturia</taxon>
    </lineage>
</organism>
<dbReference type="AlphaFoldDB" id="A0A4Z1PNU3"/>
<proteinExistence type="predicted"/>
<reference evidence="2 3" key="1">
    <citation type="submission" date="2019-04" db="EMBL/GenBank/DDBJ databases">
        <title>High contiguity whole genome sequence and gene annotation resource for two Venturia nashicola isolates.</title>
        <authorList>
            <person name="Prokchorchik M."/>
            <person name="Won K."/>
            <person name="Lee Y."/>
            <person name="Choi E.D."/>
            <person name="Segonzac C."/>
            <person name="Sohn K.H."/>
        </authorList>
    </citation>
    <scope>NUCLEOTIDE SEQUENCE [LARGE SCALE GENOMIC DNA]</scope>
    <source>
        <strain evidence="2 3">PRI2</strain>
    </source>
</reference>
<feature type="compositionally biased region" description="Polar residues" evidence="1">
    <location>
        <begin position="34"/>
        <end position="54"/>
    </location>
</feature>
<dbReference type="EMBL" id="SNSC02000001">
    <property type="protein sequence ID" value="TID27859.1"/>
    <property type="molecule type" value="Genomic_DNA"/>
</dbReference>
<feature type="region of interest" description="Disordered" evidence="1">
    <location>
        <begin position="25"/>
        <end position="73"/>
    </location>
</feature>
<dbReference type="Proteomes" id="UP000298493">
    <property type="component" value="Unassembled WGS sequence"/>
</dbReference>
<name>A0A4Z1PNU3_9PEZI</name>
<evidence type="ECO:0000313" key="2">
    <source>
        <dbReference type="EMBL" id="TID27859.1"/>
    </source>
</evidence>